<evidence type="ECO:0000256" key="2">
    <source>
        <dbReference type="ARBA" id="ARBA00015915"/>
    </source>
</evidence>
<proteinExistence type="inferred from homology"/>
<keyword evidence="5" id="KW-0864">Zinc transport</keyword>
<evidence type="ECO:0000313" key="8">
    <source>
        <dbReference type="Proteomes" id="UP000838100"/>
    </source>
</evidence>
<keyword evidence="5" id="KW-0406">Ion transport</keyword>
<evidence type="ECO:0000256" key="5">
    <source>
        <dbReference type="ARBA" id="ARBA00022906"/>
    </source>
</evidence>
<keyword evidence="8" id="KW-1185">Reference proteome</keyword>
<evidence type="ECO:0000256" key="3">
    <source>
        <dbReference type="ARBA" id="ARBA00022448"/>
    </source>
</evidence>
<gene>
    <name evidence="7" type="primary">znuA</name>
    <name evidence="7" type="ORF">SIN8267_03121</name>
</gene>
<dbReference type="InterPro" id="IPR006127">
    <property type="entry name" value="ZnuA-like"/>
</dbReference>
<dbReference type="RefSeq" id="WP_237445665.1">
    <property type="nucleotide sequence ID" value="NZ_CAKLPX010000004.1"/>
</dbReference>
<evidence type="ECO:0000256" key="6">
    <source>
        <dbReference type="SAM" id="SignalP"/>
    </source>
</evidence>
<dbReference type="Proteomes" id="UP000838100">
    <property type="component" value="Unassembled WGS sequence"/>
</dbReference>
<evidence type="ECO:0000256" key="1">
    <source>
        <dbReference type="ARBA" id="ARBA00011028"/>
    </source>
</evidence>
<dbReference type="PANTHER" id="PTHR42953:SF3">
    <property type="entry name" value="HIGH-AFFINITY ZINC UPTAKE SYSTEM PROTEIN ZNUA"/>
    <property type="match status" value="1"/>
</dbReference>
<keyword evidence="5" id="KW-0862">Zinc</keyword>
<comment type="caution">
    <text evidence="7">The sequence shown here is derived from an EMBL/GenBank/DDBJ whole genome shotgun (WGS) entry which is preliminary data.</text>
</comment>
<keyword evidence="4 6" id="KW-0732">Signal</keyword>
<keyword evidence="3" id="KW-0813">Transport</keyword>
<evidence type="ECO:0000313" key="7">
    <source>
        <dbReference type="EMBL" id="CAH0992982.1"/>
    </source>
</evidence>
<dbReference type="InterPro" id="IPR050492">
    <property type="entry name" value="Bact_metal-bind_prot9"/>
</dbReference>
<reference evidence="7" key="1">
    <citation type="submission" date="2021-12" db="EMBL/GenBank/DDBJ databases">
        <authorList>
            <person name="Rodrigo-Torres L."/>
            <person name="Arahal R. D."/>
            <person name="Lucena T."/>
        </authorList>
    </citation>
    <scope>NUCLEOTIDE SEQUENCE</scope>
    <source>
        <strain evidence="7">CECT 8267</strain>
    </source>
</reference>
<organism evidence="7 8">
    <name type="scientific">Sinobacterium norvegicum</name>
    <dbReference type="NCBI Taxonomy" id="1641715"/>
    <lineage>
        <taxon>Bacteria</taxon>
        <taxon>Pseudomonadati</taxon>
        <taxon>Pseudomonadota</taxon>
        <taxon>Gammaproteobacteria</taxon>
        <taxon>Cellvibrionales</taxon>
        <taxon>Spongiibacteraceae</taxon>
        <taxon>Sinobacterium</taxon>
    </lineage>
</organism>
<protein>
    <recommendedName>
        <fullName evidence="2">High-affinity zinc uptake system protein ZnuA</fullName>
    </recommendedName>
</protein>
<dbReference type="PANTHER" id="PTHR42953">
    <property type="entry name" value="HIGH-AFFINITY ZINC UPTAKE SYSTEM PROTEIN ZNUA-RELATED"/>
    <property type="match status" value="1"/>
</dbReference>
<sequence length="282" mass="30659">MLFRSPILAACLLAIFTLPASADSNNATVMTTVKPMAMLLRAIAPASVEVAYLVRDGHSGHHYHMRPSEGRALQQSRQFYWLGAEFEPIMSKAAQHPSSVNLTQGLANMPTLTKGGSHLWMNPVTAMALAESAASSLTSAYPDNAEEIAANLAALKQQVATIDQQLRADLSDSQQRDFVALHDAYGNLASHYGLTQLAAFYGEHEQSLGAASRAALQQQLQGVDNVCIFSQPQFALKPVETLLADHQLTVLELDPLAADIEFSSHGFQQFMQHIGRELPKCF</sequence>
<comment type="similarity">
    <text evidence="1">Belongs to the bacterial solute-binding protein 9 family.</text>
</comment>
<accession>A0ABM9AIU2</accession>
<dbReference type="Gene3D" id="3.40.50.1980">
    <property type="entry name" value="Nitrogenase molybdenum iron protein domain"/>
    <property type="match status" value="2"/>
</dbReference>
<dbReference type="SUPFAM" id="SSF53807">
    <property type="entry name" value="Helical backbone' metal receptor"/>
    <property type="match status" value="1"/>
</dbReference>
<name>A0ABM9AIU2_9GAMM</name>
<feature type="signal peptide" evidence="6">
    <location>
        <begin position="1"/>
        <end position="22"/>
    </location>
</feature>
<feature type="chain" id="PRO_5045863695" description="High-affinity zinc uptake system protein ZnuA" evidence="6">
    <location>
        <begin position="23"/>
        <end position="282"/>
    </location>
</feature>
<evidence type="ECO:0000256" key="4">
    <source>
        <dbReference type="ARBA" id="ARBA00022729"/>
    </source>
</evidence>
<dbReference type="Pfam" id="PF01297">
    <property type="entry name" value="ZnuA"/>
    <property type="match status" value="1"/>
</dbReference>
<dbReference type="EMBL" id="CAKLPX010000004">
    <property type="protein sequence ID" value="CAH0992982.1"/>
    <property type="molecule type" value="Genomic_DNA"/>
</dbReference>